<keyword evidence="6 13" id="KW-0032">Aminotransferase</keyword>
<dbReference type="GO" id="GO:0047810">
    <property type="term" value="F:D-alanine-2-oxoglutarate aminotransferase activity"/>
    <property type="evidence" value="ECO:0007669"/>
    <property type="project" value="UniProtKB-EC"/>
</dbReference>
<name>A0A024QIA7_9BACI</name>
<evidence type="ECO:0000313" key="14">
    <source>
        <dbReference type="Proteomes" id="UP000028875"/>
    </source>
</evidence>
<dbReference type="InterPro" id="IPR018300">
    <property type="entry name" value="Aminotrans_IV_CS"/>
</dbReference>
<dbReference type="GO" id="GO:0030170">
    <property type="term" value="F:pyridoxal phosphate binding"/>
    <property type="evidence" value="ECO:0007669"/>
    <property type="project" value="InterPro"/>
</dbReference>
<evidence type="ECO:0000256" key="11">
    <source>
        <dbReference type="RuleBase" id="RU004516"/>
    </source>
</evidence>
<evidence type="ECO:0000256" key="1">
    <source>
        <dbReference type="ARBA" id="ARBA00001933"/>
    </source>
</evidence>
<reference evidence="13 14" key="1">
    <citation type="submission" date="2014-03" db="EMBL/GenBank/DDBJ databases">
        <authorList>
            <person name="Urmite Genomes U."/>
        </authorList>
    </citation>
    <scope>NUCLEOTIDE SEQUENCE [LARGE SCALE GENOMIC DNA]</scope>
    <source>
        <strain evidence="13 14">Vm-5</strain>
    </source>
</reference>
<organism evidence="13 14">
    <name type="scientific">Virgibacillus massiliensis</name>
    <dbReference type="NCBI Taxonomy" id="1462526"/>
    <lineage>
        <taxon>Bacteria</taxon>
        <taxon>Bacillati</taxon>
        <taxon>Bacillota</taxon>
        <taxon>Bacilli</taxon>
        <taxon>Bacillales</taxon>
        <taxon>Bacillaceae</taxon>
        <taxon>Virgibacillus</taxon>
    </lineage>
</organism>
<dbReference type="Proteomes" id="UP000028875">
    <property type="component" value="Unassembled WGS sequence"/>
</dbReference>
<dbReference type="AlphaFoldDB" id="A0A024QIA7"/>
<dbReference type="EMBL" id="CCDP010000003">
    <property type="protein sequence ID" value="CDQ41691.1"/>
    <property type="molecule type" value="Genomic_DNA"/>
</dbReference>
<keyword evidence="7 13" id="KW-0808">Transferase</keyword>
<comment type="cofactor">
    <cofactor evidence="1 11">
        <name>pyridoxal 5'-phosphate</name>
        <dbReference type="ChEBI" id="CHEBI:597326"/>
    </cofactor>
</comment>
<dbReference type="GO" id="GO:0005829">
    <property type="term" value="C:cytosol"/>
    <property type="evidence" value="ECO:0007669"/>
    <property type="project" value="TreeGrafter"/>
</dbReference>
<comment type="similarity">
    <text evidence="2 10">Belongs to the class-IV pyridoxal-phosphate-dependent aminotransferase family.</text>
</comment>
<evidence type="ECO:0000256" key="10">
    <source>
        <dbReference type="RuleBase" id="RU004106"/>
    </source>
</evidence>
<evidence type="ECO:0000256" key="2">
    <source>
        <dbReference type="ARBA" id="ARBA00009320"/>
    </source>
</evidence>
<evidence type="ECO:0000256" key="12">
    <source>
        <dbReference type="RuleBase" id="RU004520"/>
    </source>
</evidence>
<sequence>MGKVLYNQQFVERSKLIDIEDRGYQFGDGIYEVIGVYDGAFFLLDEHLQRLKRSAKEIQLSLPYELTELKEKLVELVSLNVLTDGVVYLQITRGEAERWHHFPHESVTPILIAYTKIEETLDEASKNGASAVLTEDIRWLRCDIKTLNLLPNVIAKQKAVENNAVEAILHRGDVITEASASNVFMVKDGKVFTHPANNYILNGITRQKVLELCDKLQITVQEEAFTIHDLLAADELFITATKLDIVPIIQVDNQPIGSEIPGETTKKIIQAFHSSLQALRIS</sequence>
<dbReference type="Gene3D" id="3.20.10.10">
    <property type="entry name" value="D-amino Acid Aminotransferase, subunit A, domain 2"/>
    <property type="match status" value="1"/>
</dbReference>
<comment type="function">
    <text evidence="12">Acts on the D-isomers of alanine, leucine, aspartate, glutamate, aminobutyrate, norvaline and asparagine. The enzyme transfers an amino group from a substrate D-amino acid to the pyridoxal phosphate cofactor to form pyridoxamine and an alpha-keto acid in the first half-reaction.</text>
</comment>
<dbReference type="InterPro" id="IPR050571">
    <property type="entry name" value="Class-IV_PLP-Dep_Aminotrnsfr"/>
</dbReference>
<dbReference type="EC" id="2.6.1.21" evidence="4 12"/>
<dbReference type="InterPro" id="IPR043131">
    <property type="entry name" value="BCAT-like_N"/>
</dbReference>
<dbReference type="InterPro" id="IPR043132">
    <property type="entry name" value="BCAT-like_C"/>
</dbReference>
<comment type="subunit">
    <text evidence="3">Homodimer.</text>
</comment>
<dbReference type="PANTHER" id="PTHR42743:SF10">
    <property type="entry name" value="D-ALANINE AMINOTRANSFERASE"/>
    <property type="match status" value="1"/>
</dbReference>
<dbReference type="PANTHER" id="PTHR42743">
    <property type="entry name" value="AMINO-ACID AMINOTRANSFERASE"/>
    <property type="match status" value="1"/>
</dbReference>
<evidence type="ECO:0000256" key="5">
    <source>
        <dbReference type="ARBA" id="ARBA00021779"/>
    </source>
</evidence>
<dbReference type="FunFam" id="3.20.10.10:FF:000002">
    <property type="entry name" value="D-alanine aminotransferase"/>
    <property type="match status" value="1"/>
</dbReference>
<dbReference type="InterPro" id="IPR005784">
    <property type="entry name" value="D_amino_transT"/>
</dbReference>
<protein>
    <recommendedName>
        <fullName evidence="5 12">D-alanine aminotransferase</fullName>
        <ecNumber evidence="4 12">2.6.1.21</ecNumber>
    </recommendedName>
</protein>
<evidence type="ECO:0000256" key="6">
    <source>
        <dbReference type="ARBA" id="ARBA00022576"/>
    </source>
</evidence>
<evidence type="ECO:0000256" key="3">
    <source>
        <dbReference type="ARBA" id="ARBA00011738"/>
    </source>
</evidence>
<dbReference type="PROSITE" id="PS00770">
    <property type="entry name" value="AA_TRANSFER_CLASS_4"/>
    <property type="match status" value="1"/>
</dbReference>
<evidence type="ECO:0000313" key="13">
    <source>
        <dbReference type="EMBL" id="CDQ41691.1"/>
    </source>
</evidence>
<dbReference type="RefSeq" id="WP_038246423.1">
    <property type="nucleotide sequence ID" value="NZ_BNER01000005.1"/>
</dbReference>
<reference evidence="14" key="2">
    <citation type="submission" date="2014-05" db="EMBL/GenBank/DDBJ databases">
        <title>Draft genome sequence of Virgibacillus massiliensis Vm-5.</title>
        <authorList>
            <person name="Khelaifia S."/>
            <person name="Croce O."/>
            <person name="Lagier J.C."/>
            <person name="Raoult D."/>
        </authorList>
    </citation>
    <scope>NUCLEOTIDE SEQUENCE [LARGE SCALE GENOMIC DNA]</scope>
    <source>
        <strain evidence="14">Vm-5</strain>
    </source>
</reference>
<dbReference type="Gene3D" id="3.30.470.10">
    <property type="match status" value="1"/>
</dbReference>
<dbReference type="eggNOG" id="COG0115">
    <property type="taxonomic scope" value="Bacteria"/>
</dbReference>
<evidence type="ECO:0000256" key="8">
    <source>
        <dbReference type="ARBA" id="ARBA00022898"/>
    </source>
</evidence>
<dbReference type="CDD" id="cd01558">
    <property type="entry name" value="D-AAT_like"/>
    <property type="match status" value="1"/>
</dbReference>
<comment type="caution">
    <text evidence="13">The sequence shown here is derived from an EMBL/GenBank/DDBJ whole genome shotgun (WGS) entry which is preliminary data.</text>
</comment>
<dbReference type="GO" id="GO:0008652">
    <property type="term" value="P:amino acid biosynthetic process"/>
    <property type="evidence" value="ECO:0007669"/>
    <property type="project" value="UniProtKB-ARBA"/>
</dbReference>
<dbReference type="GO" id="GO:0046394">
    <property type="term" value="P:carboxylic acid biosynthetic process"/>
    <property type="evidence" value="ECO:0007669"/>
    <property type="project" value="UniProtKB-ARBA"/>
</dbReference>
<dbReference type="Pfam" id="PF01063">
    <property type="entry name" value="Aminotran_4"/>
    <property type="match status" value="1"/>
</dbReference>
<proteinExistence type="inferred from homology"/>
<keyword evidence="14" id="KW-1185">Reference proteome</keyword>
<gene>
    <name evidence="13" type="primary">dat_2</name>
    <name evidence="13" type="ORF">BN990_04065</name>
</gene>
<accession>A0A024QIA7</accession>
<keyword evidence="8 11" id="KW-0663">Pyridoxal phosphate</keyword>
<dbReference type="OrthoDB" id="9805628at2"/>
<dbReference type="SUPFAM" id="SSF56752">
    <property type="entry name" value="D-aminoacid aminotransferase-like PLP-dependent enzymes"/>
    <property type="match status" value="1"/>
</dbReference>
<dbReference type="NCBIfam" id="TIGR01121">
    <property type="entry name" value="D_amino_aminoT"/>
    <property type="match status" value="1"/>
</dbReference>
<dbReference type="InterPro" id="IPR036038">
    <property type="entry name" value="Aminotransferase-like"/>
</dbReference>
<dbReference type="GO" id="GO:0046416">
    <property type="term" value="P:D-amino acid metabolic process"/>
    <property type="evidence" value="ECO:0007669"/>
    <property type="project" value="InterPro"/>
</dbReference>
<evidence type="ECO:0000256" key="4">
    <source>
        <dbReference type="ARBA" id="ARBA00012874"/>
    </source>
</evidence>
<dbReference type="InterPro" id="IPR001544">
    <property type="entry name" value="Aminotrans_IV"/>
</dbReference>
<dbReference type="STRING" id="1462526.BN990_04065"/>
<evidence type="ECO:0000256" key="9">
    <source>
        <dbReference type="ARBA" id="ARBA00047911"/>
    </source>
</evidence>
<evidence type="ECO:0000256" key="7">
    <source>
        <dbReference type="ARBA" id="ARBA00022679"/>
    </source>
</evidence>
<comment type="catalytic activity">
    <reaction evidence="9 12">
        <text>D-alanine + 2-oxoglutarate = D-glutamate + pyruvate</text>
        <dbReference type="Rhea" id="RHEA:15869"/>
        <dbReference type="ChEBI" id="CHEBI:15361"/>
        <dbReference type="ChEBI" id="CHEBI:16810"/>
        <dbReference type="ChEBI" id="CHEBI:29986"/>
        <dbReference type="ChEBI" id="CHEBI:57416"/>
        <dbReference type="EC" id="2.6.1.21"/>
    </reaction>
</comment>